<evidence type="ECO:0000256" key="5">
    <source>
        <dbReference type="ARBA" id="ARBA00022833"/>
    </source>
</evidence>
<dbReference type="GO" id="GO:0042800">
    <property type="term" value="F:histone H3K4 methyltransferase activity"/>
    <property type="evidence" value="ECO:0007669"/>
    <property type="project" value="TreeGrafter"/>
</dbReference>
<organism evidence="10 11">
    <name type="scientific">Pogonophryne albipinna</name>
    <dbReference type="NCBI Taxonomy" id="1090488"/>
    <lineage>
        <taxon>Eukaryota</taxon>
        <taxon>Metazoa</taxon>
        <taxon>Chordata</taxon>
        <taxon>Craniata</taxon>
        <taxon>Vertebrata</taxon>
        <taxon>Euteleostomi</taxon>
        <taxon>Actinopterygii</taxon>
        <taxon>Neopterygii</taxon>
        <taxon>Teleostei</taxon>
        <taxon>Neoteleostei</taxon>
        <taxon>Acanthomorphata</taxon>
        <taxon>Eupercaria</taxon>
        <taxon>Perciformes</taxon>
        <taxon>Notothenioidei</taxon>
        <taxon>Pogonophryne</taxon>
    </lineage>
</organism>
<keyword evidence="8" id="KW-0539">Nucleus</keyword>
<dbReference type="GO" id="GO:0045944">
    <property type="term" value="P:positive regulation of transcription by RNA polymerase II"/>
    <property type="evidence" value="ECO:0007669"/>
    <property type="project" value="TreeGrafter"/>
</dbReference>
<evidence type="ECO:0000256" key="4">
    <source>
        <dbReference type="ARBA" id="ARBA00022771"/>
    </source>
</evidence>
<feature type="compositionally biased region" description="Basic and acidic residues" evidence="9">
    <location>
        <begin position="77"/>
        <end position="87"/>
    </location>
</feature>
<accession>A0AAD6AA10</accession>
<evidence type="ECO:0000256" key="2">
    <source>
        <dbReference type="ARBA" id="ARBA00022723"/>
    </source>
</evidence>
<gene>
    <name evidence="10" type="ORF">JOQ06_027952</name>
</gene>
<feature type="compositionally biased region" description="Basic and acidic residues" evidence="9">
    <location>
        <begin position="7"/>
        <end position="45"/>
    </location>
</feature>
<proteinExistence type="predicted"/>
<comment type="subcellular location">
    <subcellularLocation>
        <location evidence="1">Nucleus</location>
    </subcellularLocation>
</comment>
<evidence type="ECO:0000313" key="11">
    <source>
        <dbReference type="Proteomes" id="UP001219934"/>
    </source>
</evidence>
<feature type="region of interest" description="Disordered" evidence="9">
    <location>
        <begin position="1"/>
        <end position="112"/>
    </location>
</feature>
<evidence type="ECO:0000256" key="8">
    <source>
        <dbReference type="ARBA" id="ARBA00023242"/>
    </source>
</evidence>
<evidence type="ECO:0000256" key="7">
    <source>
        <dbReference type="ARBA" id="ARBA00023163"/>
    </source>
</evidence>
<keyword evidence="11" id="KW-1185">Reference proteome</keyword>
<keyword evidence="2" id="KW-0479">Metal-binding</keyword>
<sequence>MQTPDPPTEHDPNRGELECEMKSDSSPERDHAHDDYATKEAELAEKKRKRKPYRPGIGGFMVRQRGGKSGPSRIKLCRKDSSERLPGGDEDVSMETAPAADQSMEKVKKRYRKKKTKLEEEFPSYLQVTHTHTHTHTLTHTHSMNPSVLIGCSPCAGGVLRSDSPGSESPSRKEARGCRRRPIRSFDRRERPCPLYTRPRPLRPAPRRHVDEPHQEAGIAA</sequence>
<dbReference type="PANTHER" id="PTHR45888">
    <property type="entry name" value="HL01030P-RELATED"/>
    <property type="match status" value="1"/>
</dbReference>
<name>A0AAD6AA10_9TELE</name>
<dbReference type="GO" id="GO:0044666">
    <property type="term" value="C:MLL3/4 complex"/>
    <property type="evidence" value="ECO:0007669"/>
    <property type="project" value="TreeGrafter"/>
</dbReference>
<evidence type="ECO:0000313" key="10">
    <source>
        <dbReference type="EMBL" id="KAJ4921001.1"/>
    </source>
</evidence>
<evidence type="ECO:0000256" key="9">
    <source>
        <dbReference type="SAM" id="MobiDB-lite"/>
    </source>
</evidence>
<keyword evidence="5" id="KW-0862">Zinc</keyword>
<reference evidence="10" key="1">
    <citation type="submission" date="2022-11" db="EMBL/GenBank/DDBJ databases">
        <title>Chromosome-level genome of Pogonophryne albipinna.</title>
        <authorList>
            <person name="Jo E."/>
        </authorList>
    </citation>
    <scope>NUCLEOTIDE SEQUENCE</scope>
    <source>
        <strain evidence="10">SGF0006</strain>
        <tissue evidence="10">Muscle</tissue>
    </source>
</reference>
<dbReference type="GO" id="GO:0003713">
    <property type="term" value="F:transcription coactivator activity"/>
    <property type="evidence" value="ECO:0007669"/>
    <property type="project" value="TreeGrafter"/>
</dbReference>
<evidence type="ECO:0000256" key="3">
    <source>
        <dbReference type="ARBA" id="ARBA00022737"/>
    </source>
</evidence>
<keyword evidence="3" id="KW-0677">Repeat</keyword>
<keyword evidence="7" id="KW-0804">Transcription</keyword>
<dbReference type="GO" id="GO:0008270">
    <property type="term" value="F:zinc ion binding"/>
    <property type="evidence" value="ECO:0007669"/>
    <property type="project" value="UniProtKB-KW"/>
</dbReference>
<dbReference type="EMBL" id="JAPTMU010000151">
    <property type="protein sequence ID" value="KAJ4921001.1"/>
    <property type="molecule type" value="Genomic_DNA"/>
</dbReference>
<evidence type="ECO:0000256" key="1">
    <source>
        <dbReference type="ARBA" id="ARBA00004123"/>
    </source>
</evidence>
<dbReference type="Proteomes" id="UP001219934">
    <property type="component" value="Unassembled WGS sequence"/>
</dbReference>
<keyword evidence="6" id="KW-0805">Transcription regulation</keyword>
<dbReference type="PANTHER" id="PTHR45888:SF1">
    <property type="entry name" value="HISTONE-LYSINE N-METHYLTRANSFERASE 2C"/>
    <property type="match status" value="1"/>
</dbReference>
<comment type="caution">
    <text evidence="10">The sequence shown here is derived from an EMBL/GenBank/DDBJ whole genome shotgun (WGS) entry which is preliminary data.</text>
</comment>
<evidence type="ECO:0000256" key="6">
    <source>
        <dbReference type="ARBA" id="ARBA00023015"/>
    </source>
</evidence>
<keyword evidence="4" id="KW-0863">Zinc-finger</keyword>
<dbReference type="AlphaFoldDB" id="A0AAD6AA10"/>
<feature type="region of interest" description="Disordered" evidence="9">
    <location>
        <begin position="161"/>
        <end position="221"/>
    </location>
</feature>
<protein>
    <submittedName>
        <fullName evidence="10">Uncharacterized protein</fullName>
    </submittedName>
</protein>